<dbReference type="Gene3D" id="1.20.120.1220">
    <property type="match status" value="1"/>
</dbReference>
<dbReference type="OrthoDB" id="9789291at2"/>
<keyword evidence="4 7" id="KW-0812">Transmembrane</keyword>
<evidence type="ECO:0000256" key="3">
    <source>
        <dbReference type="ARBA" id="ARBA00022475"/>
    </source>
</evidence>
<comment type="similarity">
    <text evidence="2">Belongs to the peptidase A24 family.</text>
</comment>
<keyword evidence="6 7" id="KW-0472">Membrane</keyword>
<dbReference type="GO" id="GO:0004190">
    <property type="term" value="F:aspartic-type endopeptidase activity"/>
    <property type="evidence" value="ECO:0007669"/>
    <property type="project" value="InterPro"/>
</dbReference>
<sequence length="251" mass="28252">MTPQLILTILIFTYGITIGSFLNVCIYRIPLEENIVKTRSHCMNCGYQLKWYDLIPVLSYCMLRGRCRKCKTKLSPQYPIVELTNGLFYVLIFTINGFHLQSVLYCLLASALLTLSIIDLRTYEIPFGINVFIFVLGIIQVGIDPSHWFDYIIGFISVSGFLYLLFKVSKERAIGGGDVKLMAAAGLLLGWKLIIPAFFAGCILGSVIHPIRMKVSKADHVLAMGPYLAAGIIIAVLWGESFISWYLSFYH</sequence>
<feature type="transmembrane region" description="Helical" evidence="7">
    <location>
        <begin position="149"/>
        <end position="166"/>
    </location>
</feature>
<feature type="transmembrane region" description="Helical" evidence="7">
    <location>
        <begin position="187"/>
        <end position="208"/>
    </location>
</feature>
<feature type="domain" description="Prepilin peptidase A24 N-terminal" evidence="9">
    <location>
        <begin position="14"/>
        <end position="93"/>
    </location>
</feature>
<feature type="transmembrane region" description="Helical" evidence="7">
    <location>
        <begin position="78"/>
        <end position="96"/>
    </location>
</feature>
<evidence type="ECO:0000256" key="5">
    <source>
        <dbReference type="ARBA" id="ARBA00022989"/>
    </source>
</evidence>
<feature type="transmembrane region" description="Helical" evidence="7">
    <location>
        <begin position="6"/>
        <end position="29"/>
    </location>
</feature>
<evidence type="ECO:0000256" key="4">
    <source>
        <dbReference type="ARBA" id="ARBA00022692"/>
    </source>
</evidence>
<dbReference type="EMBL" id="QRCT01000051">
    <property type="protein sequence ID" value="RDU21849.1"/>
    <property type="molecule type" value="Genomic_DNA"/>
</dbReference>
<feature type="transmembrane region" description="Helical" evidence="7">
    <location>
        <begin position="125"/>
        <end position="143"/>
    </location>
</feature>
<dbReference type="InterPro" id="IPR000045">
    <property type="entry name" value="Prepilin_IV_endopep_pep"/>
</dbReference>
<evidence type="ECO:0000256" key="6">
    <source>
        <dbReference type="ARBA" id="ARBA00023136"/>
    </source>
</evidence>
<dbReference type="AlphaFoldDB" id="A0A371AQJ2"/>
<organism evidence="10 11">
    <name type="scientific">Anaerosacchariphilus polymeriproducens</name>
    <dbReference type="NCBI Taxonomy" id="1812858"/>
    <lineage>
        <taxon>Bacteria</taxon>
        <taxon>Bacillati</taxon>
        <taxon>Bacillota</taxon>
        <taxon>Clostridia</taxon>
        <taxon>Lachnospirales</taxon>
        <taxon>Lachnospiraceae</taxon>
        <taxon>Anaerosacchariphilus</taxon>
    </lineage>
</organism>
<comment type="caution">
    <text evidence="10">The sequence shown here is derived from an EMBL/GenBank/DDBJ whole genome shotgun (WGS) entry which is preliminary data.</text>
</comment>
<dbReference type="PANTHER" id="PTHR30487">
    <property type="entry name" value="TYPE 4 PREPILIN-LIKE PROTEINS LEADER PEPTIDE-PROCESSING ENZYME"/>
    <property type="match status" value="1"/>
</dbReference>
<dbReference type="RefSeq" id="WP_115483581.1">
    <property type="nucleotide sequence ID" value="NZ_QRCT01000051.1"/>
</dbReference>
<feature type="transmembrane region" description="Helical" evidence="7">
    <location>
        <begin position="228"/>
        <end position="247"/>
    </location>
</feature>
<evidence type="ECO:0000256" key="1">
    <source>
        <dbReference type="ARBA" id="ARBA00004651"/>
    </source>
</evidence>
<name>A0A371AQJ2_9FIRM</name>
<gene>
    <name evidence="10" type="ORF">DWV06_17860</name>
</gene>
<accession>A0A371AQJ2</accession>
<protein>
    <submittedName>
        <fullName evidence="10">Prepilin peptidase</fullName>
    </submittedName>
</protein>
<proteinExistence type="inferred from homology"/>
<comment type="subcellular location">
    <subcellularLocation>
        <location evidence="1">Cell membrane</location>
        <topology evidence="1">Multi-pass membrane protein</topology>
    </subcellularLocation>
</comment>
<dbReference type="GO" id="GO:0006465">
    <property type="term" value="P:signal peptide processing"/>
    <property type="evidence" value="ECO:0007669"/>
    <property type="project" value="TreeGrafter"/>
</dbReference>
<dbReference type="Pfam" id="PF01478">
    <property type="entry name" value="Peptidase_A24"/>
    <property type="match status" value="1"/>
</dbReference>
<evidence type="ECO:0000313" key="10">
    <source>
        <dbReference type="EMBL" id="RDU21849.1"/>
    </source>
</evidence>
<dbReference type="InterPro" id="IPR010627">
    <property type="entry name" value="Prepilin_pept_A24_N"/>
</dbReference>
<dbReference type="Proteomes" id="UP000255036">
    <property type="component" value="Unassembled WGS sequence"/>
</dbReference>
<keyword evidence="3" id="KW-1003">Cell membrane</keyword>
<keyword evidence="5 7" id="KW-1133">Transmembrane helix</keyword>
<dbReference type="InterPro" id="IPR050882">
    <property type="entry name" value="Prepilin_peptidase/N-MTase"/>
</dbReference>
<feature type="transmembrane region" description="Helical" evidence="7">
    <location>
        <begin position="102"/>
        <end position="118"/>
    </location>
</feature>
<dbReference type="Pfam" id="PF06750">
    <property type="entry name" value="A24_N_bact"/>
    <property type="match status" value="1"/>
</dbReference>
<reference evidence="10 11" key="1">
    <citation type="submission" date="2018-07" db="EMBL/GenBank/DDBJ databases">
        <title>Anaerosacharophilus polymeroproducens gen. nov. sp. nov., an anaerobic bacterium isolated from salt field.</title>
        <authorList>
            <person name="Kim W."/>
            <person name="Yang S.-H."/>
            <person name="Oh J."/>
            <person name="Lee J.-H."/>
            <person name="Kwon K.K."/>
        </authorList>
    </citation>
    <scope>NUCLEOTIDE SEQUENCE [LARGE SCALE GENOMIC DNA]</scope>
    <source>
        <strain evidence="10 11">MCWD5</strain>
    </source>
</reference>
<evidence type="ECO:0000259" key="8">
    <source>
        <dbReference type="Pfam" id="PF01478"/>
    </source>
</evidence>
<evidence type="ECO:0000256" key="2">
    <source>
        <dbReference type="ARBA" id="ARBA00005801"/>
    </source>
</evidence>
<evidence type="ECO:0000313" key="11">
    <source>
        <dbReference type="Proteomes" id="UP000255036"/>
    </source>
</evidence>
<dbReference type="GO" id="GO:0005886">
    <property type="term" value="C:plasma membrane"/>
    <property type="evidence" value="ECO:0007669"/>
    <property type="project" value="UniProtKB-SubCell"/>
</dbReference>
<feature type="domain" description="Prepilin type IV endopeptidase peptidase" evidence="8">
    <location>
        <begin position="106"/>
        <end position="208"/>
    </location>
</feature>
<keyword evidence="11" id="KW-1185">Reference proteome</keyword>
<evidence type="ECO:0000259" key="9">
    <source>
        <dbReference type="Pfam" id="PF06750"/>
    </source>
</evidence>
<dbReference type="PANTHER" id="PTHR30487:SF0">
    <property type="entry name" value="PREPILIN LEADER PEPTIDASE_N-METHYLTRANSFERASE-RELATED"/>
    <property type="match status" value="1"/>
</dbReference>
<evidence type="ECO:0000256" key="7">
    <source>
        <dbReference type="SAM" id="Phobius"/>
    </source>
</evidence>